<protein>
    <submittedName>
        <fullName evidence="1">Uncharacterized protein</fullName>
    </submittedName>
</protein>
<evidence type="ECO:0000313" key="1">
    <source>
        <dbReference type="EMBL" id="BAT79945.1"/>
    </source>
</evidence>
<sequence length="143" mass="16254">VILLFERGVSLLERVTSSKVKDAGTTRCTREGGGASLQLLLNFKKQWQDFSRLKQQQVEGPFNFIWFTKLEDGVSAWSWCVEAAIKRGRLLVLWSWNGQQRGIISEWKEASSSWSSLAADAHNTSTLHDLVPARSEEPWLPHK</sequence>
<feature type="non-terminal residue" evidence="1">
    <location>
        <position position="1"/>
    </location>
</feature>
<gene>
    <name evidence="1" type="primary">Vigan.02G289000</name>
    <name evidence="1" type="ORF">VIGAN_02289000</name>
</gene>
<organism evidence="1 2">
    <name type="scientific">Vigna angularis var. angularis</name>
    <dbReference type="NCBI Taxonomy" id="157739"/>
    <lineage>
        <taxon>Eukaryota</taxon>
        <taxon>Viridiplantae</taxon>
        <taxon>Streptophyta</taxon>
        <taxon>Embryophyta</taxon>
        <taxon>Tracheophyta</taxon>
        <taxon>Spermatophyta</taxon>
        <taxon>Magnoliopsida</taxon>
        <taxon>eudicotyledons</taxon>
        <taxon>Gunneridae</taxon>
        <taxon>Pentapetalae</taxon>
        <taxon>rosids</taxon>
        <taxon>fabids</taxon>
        <taxon>Fabales</taxon>
        <taxon>Fabaceae</taxon>
        <taxon>Papilionoideae</taxon>
        <taxon>50 kb inversion clade</taxon>
        <taxon>NPAAA clade</taxon>
        <taxon>indigoferoid/millettioid clade</taxon>
        <taxon>Phaseoleae</taxon>
        <taxon>Vigna</taxon>
    </lineage>
</organism>
<name>A0A0S3RH21_PHAAN</name>
<dbReference type="EMBL" id="AP015035">
    <property type="protein sequence ID" value="BAT79945.1"/>
    <property type="molecule type" value="Genomic_DNA"/>
</dbReference>
<accession>A0A0S3RH21</accession>
<proteinExistence type="predicted"/>
<reference evidence="1 2" key="1">
    <citation type="journal article" date="2015" name="Sci. Rep.">
        <title>The power of single molecule real-time sequencing technology in the de novo assembly of a eukaryotic genome.</title>
        <authorList>
            <person name="Sakai H."/>
            <person name="Naito K."/>
            <person name="Ogiso-Tanaka E."/>
            <person name="Takahashi Y."/>
            <person name="Iseki K."/>
            <person name="Muto C."/>
            <person name="Satou K."/>
            <person name="Teruya K."/>
            <person name="Shiroma A."/>
            <person name="Shimoji M."/>
            <person name="Hirano T."/>
            <person name="Itoh T."/>
            <person name="Kaga A."/>
            <person name="Tomooka N."/>
        </authorList>
    </citation>
    <scope>NUCLEOTIDE SEQUENCE [LARGE SCALE GENOMIC DNA]</scope>
    <source>
        <strain evidence="2">cv. Shumari</strain>
    </source>
</reference>
<keyword evidence="2" id="KW-1185">Reference proteome</keyword>
<dbReference type="AlphaFoldDB" id="A0A0S3RH21"/>
<dbReference type="Proteomes" id="UP000291084">
    <property type="component" value="Chromosome 2"/>
</dbReference>
<evidence type="ECO:0000313" key="2">
    <source>
        <dbReference type="Proteomes" id="UP000291084"/>
    </source>
</evidence>